<accession>A0ABU4DUJ2</accession>
<evidence type="ECO:0000313" key="1">
    <source>
        <dbReference type="EMBL" id="MDV6376098.1"/>
    </source>
</evidence>
<proteinExistence type="predicted"/>
<protein>
    <recommendedName>
        <fullName evidence="3">Transcriptional regulator</fullName>
    </recommendedName>
</protein>
<name>A0ABU4DUJ2_9DEIO</name>
<keyword evidence="2" id="KW-1185">Reference proteome</keyword>
<evidence type="ECO:0000313" key="2">
    <source>
        <dbReference type="Proteomes" id="UP001276150"/>
    </source>
</evidence>
<evidence type="ECO:0008006" key="3">
    <source>
        <dbReference type="Google" id="ProtNLM"/>
    </source>
</evidence>
<gene>
    <name evidence="1" type="ORF">ORD21_15975</name>
</gene>
<sequence length="116" mass="12297">MSRGPGRVMRGVLDALGQRVKLNTLELAQAVNPWGGASVDASTRRALRTLHRAGRVHCLGFATGGVRVWCLPEYAGILAPPWQGGTGSGPRTLGELLGSRAGFITRAWNASRLPLP</sequence>
<dbReference type="Proteomes" id="UP001276150">
    <property type="component" value="Unassembled WGS sequence"/>
</dbReference>
<dbReference type="RefSeq" id="WP_317641451.1">
    <property type="nucleotide sequence ID" value="NZ_JAPMIV010000046.1"/>
</dbReference>
<comment type="caution">
    <text evidence="1">The sequence shown here is derived from an EMBL/GenBank/DDBJ whole genome shotgun (WGS) entry which is preliminary data.</text>
</comment>
<dbReference type="EMBL" id="JAPMIV010000046">
    <property type="protein sequence ID" value="MDV6376098.1"/>
    <property type="molecule type" value="Genomic_DNA"/>
</dbReference>
<reference evidence="1 2" key="1">
    <citation type="submission" date="2022-11" db="EMBL/GenBank/DDBJ databases">
        <title>Deinococcus ZS9-10, Low Temperature and Draught-tolerating, UV-resistant Bacteria from Continental Antarctica.</title>
        <authorList>
            <person name="Cheng L."/>
        </authorList>
    </citation>
    <scope>NUCLEOTIDE SEQUENCE [LARGE SCALE GENOMIC DNA]</scope>
    <source>
        <strain evidence="1 2">ZS9-10</strain>
    </source>
</reference>
<organism evidence="1 2">
    <name type="scientific">Deinococcus arenicola</name>
    <dbReference type="NCBI Taxonomy" id="2994950"/>
    <lineage>
        <taxon>Bacteria</taxon>
        <taxon>Thermotogati</taxon>
        <taxon>Deinococcota</taxon>
        <taxon>Deinococci</taxon>
        <taxon>Deinococcales</taxon>
        <taxon>Deinococcaceae</taxon>
        <taxon>Deinococcus</taxon>
    </lineage>
</organism>